<keyword evidence="1" id="KW-0472">Membrane</keyword>
<feature type="transmembrane region" description="Helical" evidence="1">
    <location>
        <begin position="254"/>
        <end position="273"/>
    </location>
</feature>
<dbReference type="AlphaFoldDB" id="A0A8J7QHD2"/>
<feature type="transmembrane region" description="Helical" evidence="1">
    <location>
        <begin position="144"/>
        <end position="168"/>
    </location>
</feature>
<comment type="caution">
    <text evidence="2">The sequence shown here is derived from an EMBL/GenBank/DDBJ whole genome shotgun (WGS) entry which is preliminary data.</text>
</comment>
<dbReference type="EMBL" id="JAFREP010000017">
    <property type="protein sequence ID" value="MBO1320486.1"/>
    <property type="molecule type" value="Genomic_DNA"/>
</dbReference>
<feature type="transmembrane region" description="Helical" evidence="1">
    <location>
        <begin position="111"/>
        <end position="138"/>
    </location>
</feature>
<feature type="transmembrane region" description="Helical" evidence="1">
    <location>
        <begin position="220"/>
        <end position="242"/>
    </location>
</feature>
<organism evidence="2 3">
    <name type="scientific">Acanthopleuribacter pedis</name>
    <dbReference type="NCBI Taxonomy" id="442870"/>
    <lineage>
        <taxon>Bacteria</taxon>
        <taxon>Pseudomonadati</taxon>
        <taxon>Acidobacteriota</taxon>
        <taxon>Holophagae</taxon>
        <taxon>Acanthopleuribacterales</taxon>
        <taxon>Acanthopleuribacteraceae</taxon>
        <taxon>Acanthopleuribacter</taxon>
    </lineage>
</organism>
<feature type="transmembrane region" description="Helical" evidence="1">
    <location>
        <begin position="357"/>
        <end position="378"/>
    </location>
</feature>
<keyword evidence="3" id="KW-1185">Reference proteome</keyword>
<dbReference type="RefSeq" id="WP_207860441.1">
    <property type="nucleotide sequence ID" value="NZ_JAFREP010000017.1"/>
</dbReference>
<protein>
    <recommendedName>
        <fullName evidence="4">ABC transporter permease</fullName>
    </recommendedName>
</protein>
<proteinExistence type="predicted"/>
<sequence length="488" mass="54706">MIGIKQLQDGWRRFDDNLNPIVVRELRQSVRGRFTMIALFLFLLLMLLTSAVVLSSDDISGTELAEIMFSILMVVCMMLVPIFFGVRSALEREREHMELLFISSLSPQRIVAGKLVAASMVSFLFFSAAAPFLTLTYFLRGIDVLTILMTMLVLFVVVVFMLQTAVFVGSAPTPVYMKILLGLGYVFFCFAMFGITYAVTEDLLRSGWGSFYERSLSNRLWLSALVFIAFTGGLFLLTTSLYKNPYHNPAFAPRLYFFILSALSLVAGAVWLSTSALEGLVFLVIFIGLVGFTVGICEEETPHRQMLAGLPDAWWPRMLLFPFYSGAMPALVWSFLMVTGALATFLVRTNFKLDTSFFEIALGLVLFTVFYGLSAFYLRRRLWPRFISRHWNWLLGLILCGFGMFIPWTLGVLFLSGEELWEHSIVFVLNPFALGRGSHRELLLGVVGLLGAGVTALQVPAVLRAIAQFKAPPPEQAKASFPPPRRGR</sequence>
<reference evidence="2" key="1">
    <citation type="submission" date="2021-03" db="EMBL/GenBank/DDBJ databases">
        <authorList>
            <person name="Wang G."/>
        </authorList>
    </citation>
    <scope>NUCLEOTIDE SEQUENCE</scope>
    <source>
        <strain evidence="2">KCTC 12899</strain>
    </source>
</reference>
<evidence type="ECO:0000313" key="3">
    <source>
        <dbReference type="Proteomes" id="UP000664417"/>
    </source>
</evidence>
<dbReference type="Proteomes" id="UP000664417">
    <property type="component" value="Unassembled WGS sequence"/>
</dbReference>
<evidence type="ECO:0000313" key="2">
    <source>
        <dbReference type="EMBL" id="MBO1320486.1"/>
    </source>
</evidence>
<name>A0A8J7QHD2_9BACT</name>
<feature type="transmembrane region" description="Helical" evidence="1">
    <location>
        <begin position="442"/>
        <end position="463"/>
    </location>
</feature>
<accession>A0A8J7QHD2</accession>
<feature type="transmembrane region" description="Helical" evidence="1">
    <location>
        <begin position="34"/>
        <end position="55"/>
    </location>
</feature>
<keyword evidence="1" id="KW-1133">Transmembrane helix</keyword>
<feature type="transmembrane region" description="Helical" evidence="1">
    <location>
        <begin position="390"/>
        <end position="415"/>
    </location>
</feature>
<feature type="transmembrane region" description="Helical" evidence="1">
    <location>
        <begin position="279"/>
        <end position="297"/>
    </location>
</feature>
<evidence type="ECO:0000256" key="1">
    <source>
        <dbReference type="SAM" id="Phobius"/>
    </source>
</evidence>
<gene>
    <name evidence="2" type="ORF">J3U88_18565</name>
</gene>
<feature type="transmembrane region" description="Helical" evidence="1">
    <location>
        <begin position="318"/>
        <end position="345"/>
    </location>
</feature>
<evidence type="ECO:0008006" key="4">
    <source>
        <dbReference type="Google" id="ProtNLM"/>
    </source>
</evidence>
<keyword evidence="1" id="KW-0812">Transmembrane</keyword>
<feature type="transmembrane region" description="Helical" evidence="1">
    <location>
        <begin position="180"/>
        <end position="200"/>
    </location>
</feature>
<feature type="transmembrane region" description="Helical" evidence="1">
    <location>
        <begin position="67"/>
        <end position="90"/>
    </location>
</feature>